<gene>
    <name evidence="1" type="ORF">HMPREF0083_01504</name>
</gene>
<keyword evidence="2" id="KW-1185">Reference proteome</keyword>
<dbReference type="HOGENOM" id="CLU_3195472_0_0_9"/>
<accession>U1X604</accession>
<protein>
    <submittedName>
        <fullName evidence="1">Uncharacterized protein</fullName>
    </submittedName>
</protein>
<reference evidence="1 2" key="1">
    <citation type="submission" date="2013-08" db="EMBL/GenBank/DDBJ databases">
        <authorList>
            <person name="Weinstock G."/>
            <person name="Sodergren E."/>
            <person name="Wylie T."/>
            <person name="Fulton L."/>
            <person name="Fulton R."/>
            <person name="Fronick C."/>
            <person name="O'Laughlin M."/>
            <person name="Godfrey J."/>
            <person name="Miner T."/>
            <person name="Herter B."/>
            <person name="Appelbaum E."/>
            <person name="Cordes M."/>
            <person name="Lek S."/>
            <person name="Wollam A."/>
            <person name="Pepin K.H."/>
            <person name="Palsikar V.B."/>
            <person name="Mitreva M."/>
            <person name="Wilson R.K."/>
        </authorList>
    </citation>
    <scope>NUCLEOTIDE SEQUENCE [LARGE SCALE GENOMIC DNA]</scope>
    <source>
        <strain evidence="1 2">ATCC 12856</strain>
    </source>
</reference>
<dbReference type="PATRIC" id="fig|649747.3.peg.1363"/>
<evidence type="ECO:0000313" key="1">
    <source>
        <dbReference type="EMBL" id="ERI10405.1"/>
    </source>
</evidence>
<dbReference type="EMBL" id="AWSJ01000098">
    <property type="protein sequence ID" value="ERI10405.1"/>
    <property type="molecule type" value="Genomic_DNA"/>
</dbReference>
<dbReference type="Proteomes" id="UP000016511">
    <property type="component" value="Unassembled WGS sequence"/>
</dbReference>
<evidence type="ECO:0000313" key="2">
    <source>
        <dbReference type="Proteomes" id="UP000016511"/>
    </source>
</evidence>
<comment type="caution">
    <text evidence="1">The sequence shown here is derived from an EMBL/GenBank/DDBJ whole genome shotgun (WGS) entry which is preliminary data.</text>
</comment>
<sequence length="45" mass="5141">MVHTLVLIGCEVHGRRIDSLSIVETQCIQKYVSSPLLVLDRFQDK</sequence>
<dbReference type="AlphaFoldDB" id="U1X604"/>
<name>U1X604_ANEAE</name>
<organism evidence="1 2">
    <name type="scientific">Aneurinibacillus aneurinilyticus ATCC 12856</name>
    <dbReference type="NCBI Taxonomy" id="649747"/>
    <lineage>
        <taxon>Bacteria</taxon>
        <taxon>Bacillati</taxon>
        <taxon>Bacillota</taxon>
        <taxon>Bacilli</taxon>
        <taxon>Bacillales</taxon>
        <taxon>Paenibacillaceae</taxon>
        <taxon>Aneurinibacillus group</taxon>
        <taxon>Aneurinibacillus</taxon>
    </lineage>
</organism>
<proteinExistence type="predicted"/>